<evidence type="ECO:0000256" key="1">
    <source>
        <dbReference type="SAM" id="MobiDB-lite"/>
    </source>
</evidence>
<evidence type="ECO:0000313" key="3">
    <source>
        <dbReference type="Proteomes" id="UP001051844"/>
    </source>
</evidence>
<protein>
    <submittedName>
        <fullName evidence="2">Uncharacterized protein</fullName>
    </submittedName>
</protein>
<evidence type="ECO:0000313" key="2">
    <source>
        <dbReference type="EMBL" id="GHI46664.1"/>
    </source>
</evidence>
<organism evidence="2 3">
    <name type="scientific">Streptomyces albidoflavus</name>
    <dbReference type="NCBI Taxonomy" id="1886"/>
    <lineage>
        <taxon>Bacteria</taxon>
        <taxon>Bacillati</taxon>
        <taxon>Actinomycetota</taxon>
        <taxon>Actinomycetes</taxon>
        <taxon>Kitasatosporales</taxon>
        <taxon>Streptomycetaceae</taxon>
        <taxon>Streptomyces</taxon>
        <taxon>Streptomyces albidoflavus group</taxon>
    </lineage>
</organism>
<dbReference type="Proteomes" id="UP001051844">
    <property type="component" value="Unassembled WGS sequence"/>
</dbReference>
<gene>
    <name evidence="2" type="ORF">ScoT_28380</name>
</gene>
<dbReference type="AlphaFoldDB" id="A0AA37C100"/>
<proteinExistence type="predicted"/>
<reference evidence="2" key="1">
    <citation type="submission" date="2022-09" db="EMBL/GenBank/DDBJ databases">
        <title>Whole genome shotgun sequence of Streptomyces albidoflavus NBRC 12854.</title>
        <authorList>
            <person name="Komaki H."/>
            <person name="Tamura T."/>
        </authorList>
    </citation>
    <scope>NUCLEOTIDE SEQUENCE</scope>
    <source>
        <strain evidence="2">NBRC 12854</strain>
    </source>
</reference>
<sequence length="95" mass="9748">MITYSPVTGSGLTPFIFATTSLLTRSKGKRAMTQRMGASTHGVSKGTGAGQRPWDAGREGEREDRLSVSVHAPCGGGFGQAFCPPGQRAAPGPAA</sequence>
<dbReference type="EMBL" id="BNDZ01000005">
    <property type="protein sequence ID" value="GHI46664.1"/>
    <property type="molecule type" value="Genomic_DNA"/>
</dbReference>
<name>A0AA37C100_9ACTN</name>
<accession>A0AA37C100</accession>
<feature type="region of interest" description="Disordered" evidence="1">
    <location>
        <begin position="26"/>
        <end position="71"/>
    </location>
</feature>
<feature type="compositionally biased region" description="Basic and acidic residues" evidence="1">
    <location>
        <begin position="55"/>
        <end position="66"/>
    </location>
</feature>
<comment type="caution">
    <text evidence="2">The sequence shown here is derived from an EMBL/GenBank/DDBJ whole genome shotgun (WGS) entry which is preliminary data.</text>
</comment>